<reference evidence="1" key="2">
    <citation type="journal article" date="2023" name="IMA Fungus">
        <title>Comparative genomic study of the Penicillium genus elucidates a diverse pangenome and 15 lateral gene transfer events.</title>
        <authorList>
            <person name="Petersen C."/>
            <person name="Sorensen T."/>
            <person name="Nielsen M.R."/>
            <person name="Sondergaard T.E."/>
            <person name="Sorensen J.L."/>
            <person name="Fitzpatrick D.A."/>
            <person name="Frisvad J.C."/>
            <person name="Nielsen K.L."/>
        </authorList>
    </citation>
    <scope>NUCLEOTIDE SEQUENCE</scope>
    <source>
        <strain evidence="1">IBT 34128</strain>
    </source>
</reference>
<dbReference type="AlphaFoldDB" id="A0A9W9K400"/>
<protein>
    <recommendedName>
        <fullName evidence="3">BTB domain-containing protein</fullName>
    </recommendedName>
</protein>
<gene>
    <name evidence="1" type="ORF">NUU61_006162</name>
</gene>
<organism evidence="1 2">
    <name type="scientific">Penicillium alfredii</name>
    <dbReference type="NCBI Taxonomy" id="1506179"/>
    <lineage>
        <taxon>Eukaryota</taxon>
        <taxon>Fungi</taxon>
        <taxon>Dikarya</taxon>
        <taxon>Ascomycota</taxon>
        <taxon>Pezizomycotina</taxon>
        <taxon>Eurotiomycetes</taxon>
        <taxon>Eurotiomycetidae</taxon>
        <taxon>Eurotiales</taxon>
        <taxon>Aspergillaceae</taxon>
        <taxon>Penicillium</taxon>
    </lineage>
</organism>
<dbReference type="EMBL" id="JAPMSZ010000009">
    <property type="protein sequence ID" value="KAJ5091292.1"/>
    <property type="molecule type" value="Genomic_DNA"/>
</dbReference>
<sequence length="534" mass="59593">MNSDYPPLPRPGALKAQIESSKLLHDTDVFPTSLTTVNDLISTGHPESSTKVISPNGDVVIQYADYDHVSSESTVVYQWQVTSELLVCNSPYFRALLDPSKFSEGRLFMEQQQAWNERLALKIPEVSSSEIPDKNAQHALPTVKIPGGQFARMCGVDAIELFLKVLCVDSLPSDTRAAFENDLKFQSPSLVARLIEVADAFNSPRIVQDVLRSVGYAFGKSKISLFKFSTTLLKLSEDRIRQIFFVAAFLKEYNISQVMAHTLLVAGSSSWVNGPEAPAREDLRWRYFSNGIEEELYYRRQCVLNTITDLQAYFLRIYGALEDHEGPKPTIGTAPSLGTAFSTSIQTRHFQCRGGFGNASQCDVFHLGQITRFFSLRARTIFLGSTLIDPDFSLDMNEGDQDSRSSSRDPSGPPSDITLIIASLKQLPDYQIDSNHIGCGVRRRILPALDCIEKFVLDGRGLLGIDLRLWDRALTPTSISWASKTSRRDHTVDIRFARITAVHYPSPGNPEPRASTQGEDAQLLFTAKKRNWEA</sequence>
<keyword evidence="2" id="KW-1185">Reference proteome</keyword>
<accession>A0A9W9K400</accession>
<evidence type="ECO:0008006" key="3">
    <source>
        <dbReference type="Google" id="ProtNLM"/>
    </source>
</evidence>
<comment type="caution">
    <text evidence="1">The sequence shown here is derived from an EMBL/GenBank/DDBJ whole genome shotgun (WGS) entry which is preliminary data.</text>
</comment>
<dbReference type="GeneID" id="81395859"/>
<evidence type="ECO:0000313" key="1">
    <source>
        <dbReference type="EMBL" id="KAJ5091292.1"/>
    </source>
</evidence>
<dbReference type="RefSeq" id="XP_056509490.1">
    <property type="nucleotide sequence ID" value="XM_056656690.1"/>
</dbReference>
<name>A0A9W9K400_9EURO</name>
<evidence type="ECO:0000313" key="2">
    <source>
        <dbReference type="Proteomes" id="UP001141434"/>
    </source>
</evidence>
<dbReference type="OrthoDB" id="5398371at2759"/>
<reference evidence="1" key="1">
    <citation type="submission" date="2022-11" db="EMBL/GenBank/DDBJ databases">
        <authorList>
            <person name="Petersen C."/>
        </authorList>
    </citation>
    <scope>NUCLEOTIDE SEQUENCE</scope>
    <source>
        <strain evidence="1">IBT 34128</strain>
    </source>
</reference>
<dbReference type="Proteomes" id="UP001141434">
    <property type="component" value="Unassembled WGS sequence"/>
</dbReference>
<proteinExistence type="predicted"/>